<dbReference type="PRINTS" id="PR00315">
    <property type="entry name" value="ELONGATNFCT"/>
</dbReference>
<dbReference type="InterPro" id="IPR035647">
    <property type="entry name" value="EFG_III/V"/>
</dbReference>
<name>A0A1M6FW76_9FIRM</name>
<dbReference type="SMART" id="SM00838">
    <property type="entry name" value="EFG_C"/>
    <property type="match status" value="1"/>
</dbReference>
<dbReference type="STRING" id="1121476.SAMN02745751_01560"/>
<dbReference type="CDD" id="cd16262">
    <property type="entry name" value="EFG_III"/>
    <property type="match status" value="1"/>
</dbReference>
<evidence type="ECO:0000313" key="7">
    <source>
        <dbReference type="EMBL" id="SHJ01839.1"/>
    </source>
</evidence>
<dbReference type="PANTHER" id="PTHR43261">
    <property type="entry name" value="TRANSLATION ELONGATION FACTOR G-RELATED"/>
    <property type="match status" value="1"/>
</dbReference>
<dbReference type="InterPro" id="IPR053905">
    <property type="entry name" value="EF-G-like_DII"/>
</dbReference>
<evidence type="ECO:0000256" key="3">
    <source>
        <dbReference type="ARBA" id="ARBA00022741"/>
    </source>
</evidence>
<dbReference type="RefSeq" id="WP_073049019.1">
    <property type="nucleotide sequence ID" value="NZ_FQZL01000009.1"/>
</dbReference>
<dbReference type="NCBIfam" id="NF009379">
    <property type="entry name" value="PRK12740.1-3"/>
    <property type="match status" value="1"/>
</dbReference>
<dbReference type="InterPro" id="IPR020568">
    <property type="entry name" value="Ribosomal_Su5_D2-typ_SF"/>
</dbReference>
<keyword evidence="4" id="KW-0342">GTP-binding</keyword>
<feature type="domain" description="Tr-type G" evidence="6">
    <location>
        <begin position="7"/>
        <end position="281"/>
    </location>
</feature>
<dbReference type="Gene3D" id="3.30.230.10">
    <property type="match status" value="1"/>
</dbReference>
<keyword evidence="7" id="KW-0648">Protein biosynthesis</keyword>
<evidence type="ECO:0000256" key="5">
    <source>
        <dbReference type="NCBIfam" id="TIGR00484"/>
    </source>
</evidence>
<dbReference type="InterPro" id="IPR041095">
    <property type="entry name" value="EFG_II"/>
</dbReference>
<comment type="similarity">
    <text evidence="1">Belongs to the TRAFAC class translation factor GTPase superfamily. Classic translation factor GTPase family. EF-G/EF-2 subfamily.</text>
</comment>
<evidence type="ECO:0000256" key="2">
    <source>
        <dbReference type="ARBA" id="ARBA00017872"/>
    </source>
</evidence>
<keyword evidence="8" id="KW-1185">Reference proteome</keyword>
<dbReference type="AlphaFoldDB" id="A0A1M6FW76"/>
<gene>
    <name evidence="7" type="ORF">SAMN02745751_01560</name>
</gene>
<dbReference type="Pfam" id="PF00679">
    <property type="entry name" value="EFG_C"/>
    <property type="match status" value="1"/>
</dbReference>
<dbReference type="InterPro" id="IPR035649">
    <property type="entry name" value="EFG_V"/>
</dbReference>
<dbReference type="InterPro" id="IPR047872">
    <property type="entry name" value="EFG_IV"/>
</dbReference>
<dbReference type="InterPro" id="IPR009000">
    <property type="entry name" value="Transl_B-barrel_sf"/>
</dbReference>
<dbReference type="Gene3D" id="2.40.30.10">
    <property type="entry name" value="Translation factors"/>
    <property type="match status" value="1"/>
</dbReference>
<dbReference type="Pfam" id="PF22042">
    <property type="entry name" value="EF-G_D2"/>
    <property type="match status" value="1"/>
</dbReference>
<dbReference type="FunFam" id="3.30.70.240:FF:000001">
    <property type="entry name" value="Elongation factor G"/>
    <property type="match status" value="1"/>
</dbReference>
<dbReference type="Proteomes" id="UP000184052">
    <property type="component" value="Unassembled WGS sequence"/>
</dbReference>
<dbReference type="InterPro" id="IPR004540">
    <property type="entry name" value="Transl_elong_EFG/EF2"/>
</dbReference>
<protein>
    <recommendedName>
        <fullName evidence="2 5">Elongation factor G</fullName>
    </recommendedName>
</protein>
<dbReference type="SUPFAM" id="SSF54211">
    <property type="entry name" value="Ribosomal protein S5 domain 2-like"/>
    <property type="match status" value="1"/>
</dbReference>
<dbReference type="CDD" id="cd01434">
    <property type="entry name" value="EFG_mtEFG1_IV"/>
    <property type="match status" value="1"/>
</dbReference>
<dbReference type="GO" id="GO:0005525">
    <property type="term" value="F:GTP binding"/>
    <property type="evidence" value="ECO:0007669"/>
    <property type="project" value="UniProtKB-UniRule"/>
</dbReference>
<dbReference type="OrthoDB" id="9804431at2"/>
<keyword evidence="3" id="KW-0547">Nucleotide-binding</keyword>
<dbReference type="InterPro" id="IPR000795">
    <property type="entry name" value="T_Tr_GTP-bd_dom"/>
</dbReference>
<dbReference type="Pfam" id="PF03764">
    <property type="entry name" value="EFG_IV"/>
    <property type="match status" value="1"/>
</dbReference>
<dbReference type="CDD" id="cd04170">
    <property type="entry name" value="EF-G_bact"/>
    <property type="match status" value="1"/>
</dbReference>
<evidence type="ECO:0000256" key="4">
    <source>
        <dbReference type="ARBA" id="ARBA00023134"/>
    </source>
</evidence>
<dbReference type="SMART" id="SM00889">
    <property type="entry name" value="EFG_IV"/>
    <property type="match status" value="1"/>
</dbReference>
<dbReference type="InterPro" id="IPR005225">
    <property type="entry name" value="Small_GTP-bd"/>
</dbReference>
<dbReference type="NCBIfam" id="NF009381">
    <property type="entry name" value="PRK12740.1-5"/>
    <property type="match status" value="1"/>
</dbReference>
<dbReference type="CDD" id="cd03713">
    <property type="entry name" value="EFG_mtEFG_C"/>
    <property type="match status" value="1"/>
</dbReference>
<dbReference type="SUPFAM" id="SSF52540">
    <property type="entry name" value="P-loop containing nucleoside triphosphate hydrolases"/>
    <property type="match status" value="1"/>
</dbReference>
<dbReference type="Gene3D" id="3.40.50.300">
    <property type="entry name" value="P-loop containing nucleotide triphosphate hydrolases"/>
    <property type="match status" value="1"/>
</dbReference>
<evidence type="ECO:0000259" key="6">
    <source>
        <dbReference type="PROSITE" id="PS51722"/>
    </source>
</evidence>
<evidence type="ECO:0000256" key="1">
    <source>
        <dbReference type="ARBA" id="ARBA00005870"/>
    </source>
</evidence>
<dbReference type="FunFam" id="3.30.230.10:FF:000003">
    <property type="entry name" value="Elongation factor G"/>
    <property type="match status" value="1"/>
</dbReference>
<dbReference type="InterPro" id="IPR014721">
    <property type="entry name" value="Ribsml_uS5_D2-typ_fold_subgr"/>
</dbReference>
<keyword evidence="7" id="KW-0251">Elongation factor</keyword>
<dbReference type="GO" id="GO:0003924">
    <property type="term" value="F:GTPase activity"/>
    <property type="evidence" value="ECO:0007669"/>
    <property type="project" value="InterPro"/>
</dbReference>
<dbReference type="Gene3D" id="3.30.70.870">
    <property type="entry name" value="Elongation Factor G (Translational Gtpase), domain 3"/>
    <property type="match status" value="1"/>
</dbReference>
<dbReference type="Pfam" id="PF14492">
    <property type="entry name" value="EFG_III"/>
    <property type="match status" value="1"/>
</dbReference>
<dbReference type="SUPFAM" id="SSF54980">
    <property type="entry name" value="EF-G C-terminal domain-like"/>
    <property type="match status" value="2"/>
</dbReference>
<dbReference type="Pfam" id="PF00009">
    <property type="entry name" value="GTP_EFTU"/>
    <property type="match status" value="1"/>
</dbReference>
<organism evidence="7 8">
    <name type="scientific">Dethiosulfatibacter aminovorans DSM 17477</name>
    <dbReference type="NCBI Taxonomy" id="1121476"/>
    <lineage>
        <taxon>Bacteria</taxon>
        <taxon>Bacillati</taxon>
        <taxon>Bacillota</taxon>
        <taxon>Tissierellia</taxon>
        <taxon>Dethiosulfatibacter</taxon>
    </lineage>
</organism>
<dbReference type="InterPro" id="IPR000640">
    <property type="entry name" value="EFG_V-like"/>
</dbReference>
<sequence length="691" mass="76932">MKNYSTDKIRNIALMGHGGCGKTTLVEAMLFNSHVLKRMGNIDDKNTISDFDKEEKERGFSIGTSVIPVEFDNTKLNILDTPGYFDFVGEVYGALRVASGAIICVDAPSGVEVGTEKAWEIAEERSIPKVIFLNRMDKENVKFDKVLAELKLKLDKKVVPFAVPIGSEQNFRGYVDIISLQGLLFNGTECVECDESEVPEEAMERAKVLRSSLMESVAETDEEMLEKFFAGETFTDDEIRNGLKLAVNNGELVPVVVGTSAKTIGVKELMHICVDYMPSAADTKDFIVTKGDEEIALKIDREKPFAAFVFKTIVDPYVGKISLFKVMSGSVKKDDEIFNVNKNETEKIGSLFYMMGKEQIETSELFAGDIGASAKLQFAETGDTFTVKSNPLKFPPINYPKPCLFLCVEPKSKDDEEKIGQALTKLTAEDPTFIVERNKETKQLLIGGQGNMQLSVITHKMKNMFNVEVELSDPKIAYRETIKGKADVQGKHKKQSGGAGQYGDVHIIFEPSEEEFVFEEKIFGGSVPKQYIPAVEKGLRDCLNKGVLAGYPVVNVKATLYDGSYHNVDSSEMAFKMAATLAFRKGIKEAKPVLLEPIMSVKIMIPDEYMGDIMGDMNKRRGRILGMEPQSNGKQLVLAEAPQAEMFKYAIDLKSMTQARGRFEMDFLRYEELPSNLAGKVIEEAEHENEH</sequence>
<dbReference type="GO" id="GO:0003746">
    <property type="term" value="F:translation elongation factor activity"/>
    <property type="evidence" value="ECO:0007669"/>
    <property type="project" value="UniProtKB-UniRule"/>
</dbReference>
<dbReference type="InterPro" id="IPR005517">
    <property type="entry name" value="Transl_elong_EFG/EF2_IV"/>
</dbReference>
<dbReference type="PROSITE" id="PS51722">
    <property type="entry name" value="G_TR_2"/>
    <property type="match status" value="1"/>
</dbReference>
<dbReference type="InterPro" id="IPR009022">
    <property type="entry name" value="EFG_III"/>
</dbReference>
<dbReference type="Gene3D" id="3.30.70.240">
    <property type="match status" value="1"/>
</dbReference>
<dbReference type="EMBL" id="FQZL01000009">
    <property type="protein sequence ID" value="SHJ01839.1"/>
    <property type="molecule type" value="Genomic_DNA"/>
</dbReference>
<reference evidence="7 8" key="1">
    <citation type="submission" date="2016-11" db="EMBL/GenBank/DDBJ databases">
        <authorList>
            <person name="Jaros S."/>
            <person name="Januszkiewicz K."/>
            <person name="Wedrychowicz H."/>
        </authorList>
    </citation>
    <scope>NUCLEOTIDE SEQUENCE [LARGE SCALE GENOMIC DNA]</scope>
    <source>
        <strain evidence="7 8">DSM 17477</strain>
    </source>
</reference>
<dbReference type="InterPro" id="IPR027417">
    <property type="entry name" value="P-loop_NTPase"/>
</dbReference>
<dbReference type="SUPFAM" id="SSF50447">
    <property type="entry name" value="Translation proteins"/>
    <property type="match status" value="1"/>
</dbReference>
<dbReference type="NCBIfam" id="NF009891">
    <property type="entry name" value="PRK13351.1-1"/>
    <property type="match status" value="1"/>
</dbReference>
<dbReference type="NCBIfam" id="TIGR00231">
    <property type="entry name" value="small_GTP"/>
    <property type="match status" value="1"/>
</dbReference>
<proteinExistence type="inferred from homology"/>
<dbReference type="NCBIfam" id="TIGR00484">
    <property type="entry name" value="EF-G"/>
    <property type="match status" value="1"/>
</dbReference>
<dbReference type="GO" id="GO:0032790">
    <property type="term" value="P:ribosome disassembly"/>
    <property type="evidence" value="ECO:0007669"/>
    <property type="project" value="TreeGrafter"/>
</dbReference>
<accession>A0A1M6FW76</accession>
<dbReference type="PANTHER" id="PTHR43261:SF6">
    <property type="entry name" value="ELONGATION FACTOR G-LIKE PROTEIN"/>
    <property type="match status" value="1"/>
</dbReference>
<evidence type="ECO:0000313" key="8">
    <source>
        <dbReference type="Proteomes" id="UP000184052"/>
    </source>
</evidence>
<dbReference type="CDD" id="cd04088">
    <property type="entry name" value="EFG_mtEFG_II"/>
    <property type="match status" value="1"/>
</dbReference>